<dbReference type="InterPro" id="IPR043502">
    <property type="entry name" value="DNA/RNA_pol_sf"/>
</dbReference>
<dbReference type="SUPFAM" id="SSF56672">
    <property type="entry name" value="DNA/RNA polymerases"/>
    <property type="match status" value="1"/>
</dbReference>
<accession>A0A371EU12</accession>
<evidence type="ECO:0000313" key="2">
    <source>
        <dbReference type="Proteomes" id="UP000257109"/>
    </source>
</evidence>
<name>A0A371EU12_MUCPR</name>
<organism evidence="1 2">
    <name type="scientific">Mucuna pruriens</name>
    <name type="common">Velvet bean</name>
    <name type="synonym">Dolichos pruriens</name>
    <dbReference type="NCBI Taxonomy" id="157652"/>
    <lineage>
        <taxon>Eukaryota</taxon>
        <taxon>Viridiplantae</taxon>
        <taxon>Streptophyta</taxon>
        <taxon>Embryophyta</taxon>
        <taxon>Tracheophyta</taxon>
        <taxon>Spermatophyta</taxon>
        <taxon>Magnoliopsida</taxon>
        <taxon>eudicotyledons</taxon>
        <taxon>Gunneridae</taxon>
        <taxon>Pentapetalae</taxon>
        <taxon>rosids</taxon>
        <taxon>fabids</taxon>
        <taxon>Fabales</taxon>
        <taxon>Fabaceae</taxon>
        <taxon>Papilionoideae</taxon>
        <taxon>50 kb inversion clade</taxon>
        <taxon>NPAAA clade</taxon>
        <taxon>indigoferoid/millettioid clade</taxon>
        <taxon>Phaseoleae</taxon>
        <taxon>Mucuna</taxon>
    </lineage>
</organism>
<dbReference type="EMBL" id="QJKJ01012096">
    <property type="protein sequence ID" value="RDX69476.1"/>
    <property type="molecule type" value="Genomic_DNA"/>
</dbReference>
<dbReference type="PANTHER" id="PTHR37984">
    <property type="entry name" value="PROTEIN CBG26694"/>
    <property type="match status" value="1"/>
</dbReference>
<feature type="non-terminal residue" evidence="1">
    <location>
        <position position="1"/>
    </location>
</feature>
<dbReference type="Gene3D" id="3.30.70.270">
    <property type="match status" value="1"/>
</dbReference>
<dbReference type="AlphaFoldDB" id="A0A371EU12"/>
<dbReference type="OrthoDB" id="1709213at2759"/>
<sequence>MAIFSNLIEEYIKIFMDDFFVFGPSFVKCLYNLNLVLKRCRDTNLVLNLEKCQFMVQVCIVLGHKVSVKGIEVDPTKVKVIAKLPLPITVKVLRSFLSHARDYKRPKEGQGVLDHLLCQLYLERGTMELHHHKKGTISVKPCLIRWILLLQEFDLEIKNRKGIENHVAN</sequence>
<dbReference type="PANTHER" id="PTHR37984:SF5">
    <property type="entry name" value="PROTEIN NYNRIN-LIKE"/>
    <property type="match status" value="1"/>
</dbReference>
<comment type="caution">
    <text evidence="1">The sequence shown here is derived from an EMBL/GenBank/DDBJ whole genome shotgun (WGS) entry which is preliminary data.</text>
</comment>
<gene>
    <name evidence="1" type="primary">pol</name>
    <name evidence="1" type="ORF">CR513_51405</name>
</gene>
<evidence type="ECO:0000313" key="1">
    <source>
        <dbReference type="EMBL" id="RDX69476.1"/>
    </source>
</evidence>
<proteinExistence type="predicted"/>
<protein>
    <submittedName>
        <fullName evidence="1">Retrovirus-related Pol polyprotein from transposon opus</fullName>
    </submittedName>
</protein>
<dbReference type="InterPro" id="IPR043128">
    <property type="entry name" value="Rev_trsase/Diguanyl_cyclase"/>
</dbReference>
<reference evidence="1" key="1">
    <citation type="submission" date="2018-05" db="EMBL/GenBank/DDBJ databases">
        <title>Draft genome of Mucuna pruriens seed.</title>
        <authorList>
            <person name="Nnadi N.E."/>
            <person name="Vos R."/>
            <person name="Hasami M.H."/>
            <person name="Devisetty U.K."/>
            <person name="Aguiy J.C."/>
        </authorList>
    </citation>
    <scope>NUCLEOTIDE SEQUENCE [LARGE SCALE GENOMIC DNA]</scope>
    <source>
        <strain evidence="1">JCA_2017</strain>
    </source>
</reference>
<dbReference type="InterPro" id="IPR050951">
    <property type="entry name" value="Retrovirus_Pol_polyprotein"/>
</dbReference>
<dbReference type="Proteomes" id="UP000257109">
    <property type="component" value="Unassembled WGS sequence"/>
</dbReference>
<keyword evidence="2" id="KW-1185">Reference proteome</keyword>